<dbReference type="PROSITE" id="PS50977">
    <property type="entry name" value="HTH_TETR_2"/>
    <property type="match status" value="1"/>
</dbReference>
<protein>
    <submittedName>
        <fullName evidence="5">TetR/AcrR family transcriptional regulator</fullName>
    </submittedName>
</protein>
<evidence type="ECO:0000313" key="6">
    <source>
        <dbReference type="Proteomes" id="UP001597510"/>
    </source>
</evidence>
<dbReference type="Pfam" id="PF00440">
    <property type="entry name" value="TetR_N"/>
    <property type="match status" value="1"/>
</dbReference>
<dbReference type="Proteomes" id="UP001597510">
    <property type="component" value="Unassembled WGS sequence"/>
</dbReference>
<proteinExistence type="predicted"/>
<accession>A0ABW5JET4</accession>
<evidence type="ECO:0000313" key="5">
    <source>
        <dbReference type="EMBL" id="MFD2523085.1"/>
    </source>
</evidence>
<evidence type="ECO:0000256" key="2">
    <source>
        <dbReference type="PROSITE-ProRule" id="PRU00335"/>
    </source>
</evidence>
<keyword evidence="6" id="KW-1185">Reference proteome</keyword>
<organism evidence="5 6">
    <name type="scientific">Emticicia soli</name>
    <dbReference type="NCBI Taxonomy" id="2027878"/>
    <lineage>
        <taxon>Bacteria</taxon>
        <taxon>Pseudomonadati</taxon>
        <taxon>Bacteroidota</taxon>
        <taxon>Cytophagia</taxon>
        <taxon>Cytophagales</taxon>
        <taxon>Leadbetterellaceae</taxon>
        <taxon>Emticicia</taxon>
    </lineage>
</organism>
<feature type="DNA-binding region" description="H-T-H motif" evidence="2">
    <location>
        <begin position="44"/>
        <end position="63"/>
    </location>
</feature>
<reference evidence="6" key="1">
    <citation type="journal article" date="2019" name="Int. J. Syst. Evol. Microbiol.">
        <title>The Global Catalogue of Microorganisms (GCM) 10K type strain sequencing project: providing services to taxonomists for standard genome sequencing and annotation.</title>
        <authorList>
            <consortium name="The Broad Institute Genomics Platform"/>
            <consortium name="The Broad Institute Genome Sequencing Center for Infectious Disease"/>
            <person name="Wu L."/>
            <person name="Ma J."/>
        </authorList>
    </citation>
    <scope>NUCLEOTIDE SEQUENCE [LARGE SCALE GENOMIC DNA]</scope>
    <source>
        <strain evidence="6">KCTC 52344</strain>
    </source>
</reference>
<evidence type="ECO:0000259" key="4">
    <source>
        <dbReference type="PROSITE" id="PS50977"/>
    </source>
</evidence>
<dbReference type="SUPFAM" id="SSF46689">
    <property type="entry name" value="Homeodomain-like"/>
    <property type="match status" value="1"/>
</dbReference>
<keyword evidence="1 2" id="KW-0238">DNA-binding</keyword>
<keyword evidence="3" id="KW-0812">Transmembrane</keyword>
<evidence type="ECO:0000256" key="1">
    <source>
        <dbReference type="ARBA" id="ARBA00023125"/>
    </source>
</evidence>
<feature type="domain" description="HTH tetR-type" evidence="4">
    <location>
        <begin position="21"/>
        <end position="81"/>
    </location>
</feature>
<keyword evidence="3" id="KW-0472">Membrane</keyword>
<comment type="caution">
    <text evidence="5">The sequence shown here is derived from an EMBL/GenBank/DDBJ whole genome shotgun (WGS) entry which is preliminary data.</text>
</comment>
<dbReference type="InterPro" id="IPR009057">
    <property type="entry name" value="Homeodomain-like_sf"/>
</dbReference>
<name>A0ABW5JET4_9BACT</name>
<evidence type="ECO:0000256" key="3">
    <source>
        <dbReference type="SAM" id="Phobius"/>
    </source>
</evidence>
<dbReference type="EMBL" id="JBHULC010000027">
    <property type="protein sequence ID" value="MFD2523085.1"/>
    <property type="molecule type" value="Genomic_DNA"/>
</dbReference>
<keyword evidence="3" id="KW-1133">Transmembrane helix</keyword>
<dbReference type="PRINTS" id="PR00455">
    <property type="entry name" value="HTHTETR"/>
</dbReference>
<dbReference type="Gene3D" id="1.10.357.10">
    <property type="entry name" value="Tetracycline Repressor, domain 2"/>
    <property type="match status" value="1"/>
</dbReference>
<dbReference type="RefSeq" id="WP_340239389.1">
    <property type="nucleotide sequence ID" value="NZ_JBBEWC010000012.1"/>
</dbReference>
<sequence>MEYQLNFNVNDKIYIRDPESSELGRQIVSKAIELIHEIGYEHFTFKKLALEIGTTEASIYRYFKNKHLLLIYILNWYWSYLEFLVMFQLKNIGDPRLKIKTVIQLLTSELPQNSGKMKYNVPYLNQIVITESSKVYLVKEIKEINQAEVFKPFKDLCNTIANIILELDAAYPYPHSLSSTLIEASHNQQFFSSHLKRLTDVKTNQEASVYVAAYLEDLVFRVLR</sequence>
<feature type="transmembrane region" description="Helical" evidence="3">
    <location>
        <begin position="68"/>
        <end position="89"/>
    </location>
</feature>
<gene>
    <name evidence="5" type="ORF">ACFSR2_19465</name>
</gene>
<dbReference type="InterPro" id="IPR001647">
    <property type="entry name" value="HTH_TetR"/>
</dbReference>